<dbReference type="SMART" id="SM00763">
    <property type="entry name" value="AAA_PrkA"/>
    <property type="match status" value="1"/>
</dbReference>
<dbReference type="GO" id="GO:0016301">
    <property type="term" value="F:kinase activity"/>
    <property type="evidence" value="ECO:0007669"/>
    <property type="project" value="UniProtKB-KW"/>
</dbReference>
<organism evidence="2 3">
    <name type="scientific">Caldalkalibacillus uzonensis</name>
    <dbReference type="NCBI Taxonomy" id="353224"/>
    <lineage>
        <taxon>Bacteria</taxon>
        <taxon>Bacillati</taxon>
        <taxon>Bacillota</taxon>
        <taxon>Bacilli</taxon>
        <taxon>Bacillales</taxon>
        <taxon>Bacillaceae</taxon>
        <taxon>Caldalkalibacillus</taxon>
    </lineage>
</organism>
<protein>
    <submittedName>
        <fullName evidence="2">Ser/Thr protein kinase</fullName>
    </submittedName>
</protein>
<evidence type="ECO:0000259" key="1">
    <source>
        <dbReference type="SMART" id="SM00763"/>
    </source>
</evidence>
<reference evidence="2 3" key="1">
    <citation type="submission" date="2023-07" db="EMBL/GenBank/DDBJ databases">
        <title>Genomic Encyclopedia of Type Strains, Phase IV (KMG-IV): sequencing the most valuable type-strain genomes for metagenomic binning, comparative biology and taxonomic classification.</title>
        <authorList>
            <person name="Goeker M."/>
        </authorList>
    </citation>
    <scope>NUCLEOTIDE SEQUENCE [LARGE SCALE GENOMIC DNA]</scope>
    <source>
        <strain evidence="2 3">DSM 17740</strain>
    </source>
</reference>
<accession>A0ABU0CTK8</accession>
<dbReference type="Gene3D" id="3.40.50.300">
    <property type="entry name" value="P-loop containing nucleotide triphosphate hydrolases"/>
    <property type="match status" value="1"/>
</dbReference>
<comment type="caution">
    <text evidence="2">The sequence shown here is derived from an EMBL/GenBank/DDBJ whole genome shotgun (WGS) entry which is preliminary data.</text>
</comment>
<gene>
    <name evidence="2" type="ORF">J2S00_002550</name>
</gene>
<sequence>MFFSEAKRRGIGTFAPSDPKSQDIADLTGSIDFSTISTYGSESDPRAYRFDGELNKANRGLMEFQEMLKCDEKFLWNLLSLTQEGNFKAGRFALISADELIVAHTNETEYRHFISNQKNEALHSRMIVMRVPYTLRVSAEEKIYQKLIGESNVHHVHIAPHALWATAVFSILTRLKPSKKQGHGPAGNQPGVDMYEAELTVDDLAELIFKICNCPI</sequence>
<keyword evidence="3" id="KW-1185">Reference proteome</keyword>
<dbReference type="EMBL" id="JAUSUQ010000009">
    <property type="protein sequence ID" value="MDQ0339757.1"/>
    <property type="molecule type" value="Genomic_DNA"/>
</dbReference>
<dbReference type="Pfam" id="PF08298">
    <property type="entry name" value="AAA_PrkA"/>
    <property type="match status" value="1"/>
</dbReference>
<dbReference type="InterPro" id="IPR013153">
    <property type="entry name" value="Prk_AAA"/>
</dbReference>
<dbReference type="InterPro" id="IPR027417">
    <property type="entry name" value="P-loop_NTPase"/>
</dbReference>
<evidence type="ECO:0000313" key="2">
    <source>
        <dbReference type="EMBL" id="MDQ0339757.1"/>
    </source>
</evidence>
<dbReference type="Proteomes" id="UP001232445">
    <property type="component" value="Unassembled WGS sequence"/>
</dbReference>
<proteinExistence type="predicted"/>
<keyword evidence="2" id="KW-0808">Transferase</keyword>
<dbReference type="PANTHER" id="PTHR30267:SF2">
    <property type="entry name" value="PROTEIN PRKA"/>
    <property type="match status" value="1"/>
</dbReference>
<dbReference type="PANTHER" id="PTHR30267">
    <property type="entry name" value="PROTEIN KINASE PRKA"/>
    <property type="match status" value="1"/>
</dbReference>
<evidence type="ECO:0000313" key="3">
    <source>
        <dbReference type="Proteomes" id="UP001232445"/>
    </source>
</evidence>
<keyword evidence="2" id="KW-0418">Kinase</keyword>
<name>A0ABU0CTK8_9BACI</name>
<feature type="domain" description="PrkA AAA" evidence="1">
    <location>
        <begin position="1"/>
        <end position="182"/>
    </location>
</feature>